<feature type="chain" id="PRO_5042596355" evidence="4">
    <location>
        <begin position="17"/>
        <end position="473"/>
    </location>
</feature>
<dbReference type="PANTHER" id="PTHR20963:SF14">
    <property type="entry name" value="ACID PHOSPHATASE, PUTATIVE-RELATED"/>
    <property type="match status" value="1"/>
</dbReference>
<proteinExistence type="predicted"/>
<evidence type="ECO:0000256" key="3">
    <source>
        <dbReference type="PIRSR" id="PIRSR000894-2"/>
    </source>
</evidence>
<dbReference type="GO" id="GO:0009277">
    <property type="term" value="C:fungal-type cell wall"/>
    <property type="evidence" value="ECO:0007669"/>
    <property type="project" value="TreeGrafter"/>
</dbReference>
<dbReference type="PIRSF" id="PIRSF000894">
    <property type="entry name" value="Acid_phosphatase"/>
    <property type="match status" value="1"/>
</dbReference>
<dbReference type="Pfam" id="PF00328">
    <property type="entry name" value="His_Phos_2"/>
    <property type="match status" value="1"/>
</dbReference>
<evidence type="ECO:0000256" key="4">
    <source>
        <dbReference type="SAM" id="SignalP"/>
    </source>
</evidence>
<evidence type="ECO:0000256" key="2">
    <source>
        <dbReference type="ARBA" id="ARBA00023180"/>
    </source>
</evidence>
<sequence>MIRIVALLKLLPAVTALADHSFSPLRHLGGIAPYFEPRDPPTSPSPPQGCSPVRAAYLSRHAAIYANDFDYEEYMQPFIEKLQNRTGVDWSKIPSLDFLAGWTAPVSEAEEELLTRLGKLEATQLAISLSFRYPTFKLPQKVWTSSAERTNKSAQAFVRGLEMDENTIKVVLIDESEKEGANSLTPYKGCPAYSSSAGSEQSAAYRDRFTKPITARLNALAPSFNFTSKDVYGMMELCGYESVIRGSSPFCDLDLFSPDEWLSWEYSADIQYHYNVGYGSNVAGVFGLPWLSATADLMLESSKNSTNQDLYVSFTHRELPPAVLVAMGLFNNSDPGGLPERINQTMPLDRINYQRAWQSSKILPFLGNIAIEKLQCAGSYGFQDGEYYRVLVNNSPQQLPQCNDGPGTSCSRSSFETYVQARQALFQGYSTKCKAKSGNLTETLTIYTDPSIGKAITVGKRAEGEWGLGVGQD</sequence>
<accession>A0AAJ0BLE5</accession>
<dbReference type="SUPFAM" id="SSF53254">
    <property type="entry name" value="Phosphoglycerate mutase-like"/>
    <property type="match status" value="1"/>
</dbReference>
<dbReference type="InterPro" id="IPR029033">
    <property type="entry name" value="His_PPase_superfam"/>
</dbReference>
<evidence type="ECO:0000313" key="5">
    <source>
        <dbReference type="EMBL" id="KAK1760120.1"/>
    </source>
</evidence>
<dbReference type="Gene3D" id="3.40.50.1240">
    <property type="entry name" value="Phosphoglycerate mutase-like"/>
    <property type="match status" value="1"/>
</dbReference>
<evidence type="ECO:0000256" key="1">
    <source>
        <dbReference type="ARBA" id="ARBA00022801"/>
    </source>
</evidence>
<organism evidence="5 6">
    <name type="scientific">Echria macrotheca</name>
    <dbReference type="NCBI Taxonomy" id="438768"/>
    <lineage>
        <taxon>Eukaryota</taxon>
        <taxon>Fungi</taxon>
        <taxon>Dikarya</taxon>
        <taxon>Ascomycota</taxon>
        <taxon>Pezizomycotina</taxon>
        <taxon>Sordariomycetes</taxon>
        <taxon>Sordariomycetidae</taxon>
        <taxon>Sordariales</taxon>
        <taxon>Schizotheciaceae</taxon>
        <taxon>Echria</taxon>
    </lineage>
</organism>
<evidence type="ECO:0000313" key="6">
    <source>
        <dbReference type="Proteomes" id="UP001239445"/>
    </source>
</evidence>
<feature type="signal peptide" evidence="4">
    <location>
        <begin position="1"/>
        <end position="16"/>
    </location>
</feature>
<protein>
    <submittedName>
        <fullName evidence="5">Histidine acid phosphatase</fullName>
    </submittedName>
</protein>
<name>A0AAJ0BLE5_9PEZI</name>
<feature type="disulfide bond" evidence="3">
    <location>
        <begin position="190"/>
        <end position="433"/>
    </location>
</feature>
<dbReference type="CDD" id="cd07061">
    <property type="entry name" value="HP_HAP_like"/>
    <property type="match status" value="1"/>
</dbReference>
<dbReference type="Proteomes" id="UP001239445">
    <property type="component" value="Unassembled WGS sequence"/>
</dbReference>
<feature type="disulfide bond" evidence="3">
    <location>
        <begin position="50"/>
        <end position="376"/>
    </location>
</feature>
<keyword evidence="2" id="KW-0325">Glycoprotein</keyword>
<feature type="disulfide bond" evidence="3">
    <location>
        <begin position="238"/>
        <end position="251"/>
    </location>
</feature>
<gene>
    <name evidence="5" type="ORF">QBC47DRAFT_601</name>
</gene>
<dbReference type="PANTHER" id="PTHR20963">
    <property type="entry name" value="MULTIPLE INOSITOL POLYPHOSPHATE PHOSPHATASE-RELATED"/>
    <property type="match status" value="1"/>
</dbReference>
<feature type="disulfide bond" evidence="3">
    <location>
        <begin position="402"/>
        <end position="410"/>
    </location>
</feature>
<dbReference type="AlphaFoldDB" id="A0AAJ0BLE5"/>
<reference evidence="5" key="1">
    <citation type="submission" date="2023-06" db="EMBL/GenBank/DDBJ databases">
        <title>Genome-scale phylogeny and comparative genomics of the fungal order Sordariales.</title>
        <authorList>
            <consortium name="Lawrence Berkeley National Laboratory"/>
            <person name="Hensen N."/>
            <person name="Bonometti L."/>
            <person name="Westerberg I."/>
            <person name="Brannstrom I.O."/>
            <person name="Guillou S."/>
            <person name="Cros-Aarteil S."/>
            <person name="Calhoun S."/>
            <person name="Haridas S."/>
            <person name="Kuo A."/>
            <person name="Mondo S."/>
            <person name="Pangilinan J."/>
            <person name="Riley R."/>
            <person name="Labutti K."/>
            <person name="Andreopoulos B."/>
            <person name="Lipzen A."/>
            <person name="Chen C."/>
            <person name="Yanf M."/>
            <person name="Daum C."/>
            <person name="Ng V."/>
            <person name="Clum A."/>
            <person name="Steindorff A."/>
            <person name="Ohm R."/>
            <person name="Martin F."/>
            <person name="Silar P."/>
            <person name="Natvig D."/>
            <person name="Lalanne C."/>
            <person name="Gautier V."/>
            <person name="Ament-Velasquez S.L."/>
            <person name="Kruys A."/>
            <person name="Hutchinson M.I."/>
            <person name="Powell A.J."/>
            <person name="Barry K."/>
            <person name="Miller A.N."/>
            <person name="Grigoriev I.V."/>
            <person name="Debuchy R."/>
            <person name="Gladieux P."/>
            <person name="Thoren M.H."/>
            <person name="Johannesson H."/>
        </authorList>
    </citation>
    <scope>NUCLEOTIDE SEQUENCE</scope>
    <source>
        <strain evidence="5">PSN4</strain>
    </source>
</reference>
<keyword evidence="6" id="KW-1185">Reference proteome</keyword>
<dbReference type="InterPro" id="IPR000560">
    <property type="entry name" value="His_Pase_clade-2"/>
</dbReference>
<keyword evidence="4" id="KW-0732">Signal</keyword>
<keyword evidence="1" id="KW-0378">Hydrolase</keyword>
<dbReference type="EMBL" id="MU839827">
    <property type="protein sequence ID" value="KAK1760120.1"/>
    <property type="molecule type" value="Genomic_DNA"/>
</dbReference>
<dbReference type="FunFam" id="3.40.50.1240:FF:000065">
    <property type="entry name" value="Similar to histidine acid phosphatase"/>
    <property type="match status" value="1"/>
</dbReference>
<comment type="caution">
    <text evidence="5">The sequence shown here is derived from an EMBL/GenBank/DDBJ whole genome shotgun (WGS) entry which is preliminary data.</text>
</comment>
<dbReference type="InterPro" id="IPR016274">
    <property type="entry name" value="Histidine_acid_Pase_euk"/>
</dbReference>
<keyword evidence="3" id="KW-1015">Disulfide bond</keyword>
<dbReference type="GO" id="GO:0003993">
    <property type="term" value="F:acid phosphatase activity"/>
    <property type="evidence" value="ECO:0007669"/>
    <property type="project" value="TreeGrafter"/>
</dbReference>